<dbReference type="OrthoDB" id="540492at2759"/>
<dbReference type="AlphaFoldDB" id="A0A0D2MRC3"/>
<reference evidence="2 3" key="1">
    <citation type="journal article" date="2013" name="BMC Genomics">
        <title>Reconstruction of the lipid metabolism for the microalga Monoraphidium neglectum from its genome sequence reveals characteristics suitable for biofuel production.</title>
        <authorList>
            <person name="Bogen C."/>
            <person name="Al-Dilaimi A."/>
            <person name="Albersmeier A."/>
            <person name="Wichmann J."/>
            <person name="Grundmann M."/>
            <person name="Rupp O."/>
            <person name="Lauersen K.J."/>
            <person name="Blifernez-Klassen O."/>
            <person name="Kalinowski J."/>
            <person name="Goesmann A."/>
            <person name="Mussgnug J.H."/>
            <person name="Kruse O."/>
        </authorList>
    </citation>
    <scope>NUCLEOTIDE SEQUENCE [LARGE SCALE GENOMIC DNA]</scope>
    <source>
        <strain evidence="2 3">SAG 48.87</strain>
    </source>
</reference>
<feature type="compositionally biased region" description="Basic and acidic residues" evidence="1">
    <location>
        <begin position="40"/>
        <end position="52"/>
    </location>
</feature>
<dbReference type="Proteomes" id="UP000054498">
    <property type="component" value="Unassembled WGS sequence"/>
</dbReference>
<dbReference type="STRING" id="145388.A0A0D2MRC3"/>
<keyword evidence="3" id="KW-1185">Reference proteome</keyword>
<proteinExistence type="predicted"/>
<name>A0A0D2MRC3_9CHLO</name>
<evidence type="ECO:0000256" key="1">
    <source>
        <dbReference type="SAM" id="MobiDB-lite"/>
    </source>
</evidence>
<evidence type="ECO:0000313" key="3">
    <source>
        <dbReference type="Proteomes" id="UP000054498"/>
    </source>
</evidence>
<evidence type="ECO:0000313" key="2">
    <source>
        <dbReference type="EMBL" id="KIZ05130.1"/>
    </source>
</evidence>
<dbReference type="RefSeq" id="XP_013904149.1">
    <property type="nucleotide sequence ID" value="XM_014048695.1"/>
</dbReference>
<sequence length="74" mass="7931">MSEAYKEDRKQEVAQEKYNANFEELSGKERQSVGGTVGGEMRREQMGEGKGGDVHAAYAEMGSKGGQATGGDTQ</sequence>
<dbReference type="KEGG" id="mng:MNEG_2824"/>
<organism evidence="2 3">
    <name type="scientific">Monoraphidium neglectum</name>
    <dbReference type="NCBI Taxonomy" id="145388"/>
    <lineage>
        <taxon>Eukaryota</taxon>
        <taxon>Viridiplantae</taxon>
        <taxon>Chlorophyta</taxon>
        <taxon>core chlorophytes</taxon>
        <taxon>Chlorophyceae</taxon>
        <taxon>CS clade</taxon>
        <taxon>Sphaeropleales</taxon>
        <taxon>Selenastraceae</taxon>
        <taxon>Monoraphidium</taxon>
    </lineage>
</organism>
<dbReference type="EMBL" id="KK100553">
    <property type="protein sequence ID" value="KIZ05130.1"/>
    <property type="molecule type" value="Genomic_DNA"/>
</dbReference>
<dbReference type="GeneID" id="25735702"/>
<gene>
    <name evidence="2" type="ORF">MNEG_2824</name>
</gene>
<feature type="region of interest" description="Disordered" evidence="1">
    <location>
        <begin position="1"/>
        <end position="52"/>
    </location>
</feature>
<feature type="compositionally biased region" description="Basic and acidic residues" evidence="1">
    <location>
        <begin position="1"/>
        <end position="15"/>
    </location>
</feature>
<accession>A0A0D2MRC3</accession>
<protein>
    <submittedName>
        <fullName evidence="2">Uncharacterized protein</fullName>
    </submittedName>
</protein>